<dbReference type="Pfam" id="PF08937">
    <property type="entry name" value="ThsB_TIR"/>
    <property type="match status" value="1"/>
</dbReference>
<gene>
    <name evidence="2" type="ORF">J5X90_10545</name>
</gene>
<dbReference type="Proteomes" id="UP000665025">
    <property type="component" value="Chromosome 1"/>
</dbReference>
<dbReference type="Gene3D" id="3.40.50.9200">
    <property type="entry name" value="Hypothetical protein MTH538"/>
    <property type="match status" value="1"/>
</dbReference>
<dbReference type="SUPFAM" id="SSF52206">
    <property type="entry name" value="Hypothetical protein MTH538"/>
    <property type="match status" value="1"/>
</dbReference>
<dbReference type="InterPro" id="IPR036490">
    <property type="entry name" value="ThsB_TIR-like_sf"/>
</dbReference>
<organism evidence="2 3">
    <name type="scientific">Pseudoalteromonas viridis</name>
    <dbReference type="NCBI Taxonomy" id="339617"/>
    <lineage>
        <taxon>Bacteria</taxon>
        <taxon>Pseudomonadati</taxon>
        <taxon>Pseudomonadota</taxon>
        <taxon>Gammaproteobacteria</taxon>
        <taxon>Alteromonadales</taxon>
        <taxon>Pseudoalteromonadaceae</taxon>
        <taxon>Pseudoalteromonas</taxon>
    </lineage>
</organism>
<feature type="domain" description="Thoeris protein ThsB TIR-like" evidence="1">
    <location>
        <begin position="9"/>
        <end position="112"/>
    </location>
</feature>
<dbReference type="RefSeq" id="WP_209051207.1">
    <property type="nucleotide sequence ID" value="NZ_CP072425.1"/>
</dbReference>
<keyword evidence="3" id="KW-1185">Reference proteome</keyword>
<dbReference type="EMBL" id="CP072425">
    <property type="protein sequence ID" value="QTL34017.1"/>
    <property type="molecule type" value="Genomic_DNA"/>
</dbReference>
<reference evidence="2 3" key="1">
    <citation type="submission" date="2021-03" db="EMBL/GenBank/DDBJ databases">
        <title>Complete Genome of Pseudoalteromonas viridis Strain BBR56, a new biocontrol bacterial candidate.</title>
        <authorList>
            <person name="Handayani D.P."/>
            <person name="Isnansetyo A."/>
            <person name="Istiqomah I."/>
            <person name="Jumina J."/>
        </authorList>
    </citation>
    <scope>NUCLEOTIDE SEQUENCE [LARGE SCALE GENOMIC DNA]</scope>
    <source>
        <strain evidence="2 3">BBR56</strain>
    </source>
</reference>
<accession>A0ABX7V2U3</accession>
<proteinExistence type="predicted"/>
<evidence type="ECO:0000313" key="3">
    <source>
        <dbReference type="Proteomes" id="UP000665025"/>
    </source>
</evidence>
<evidence type="ECO:0000259" key="1">
    <source>
        <dbReference type="Pfam" id="PF08937"/>
    </source>
</evidence>
<protein>
    <submittedName>
        <fullName evidence="2">TIR domain-containing protein</fullName>
    </submittedName>
</protein>
<sequence>MSTRQIHVFISHAWAYSEHYETLASWIFDEKWRVGQASLDFRNYSVPKNDPIHDADNDEELKEAILKQIKMSHVIVIPTGIYASYSKWIQKEIDGSSDYSKPILAVNPWGQQRASGVVVDSASKLVGWNKKSVVSGIWDLYK</sequence>
<name>A0ABX7V2U3_9GAMM</name>
<evidence type="ECO:0000313" key="2">
    <source>
        <dbReference type="EMBL" id="QTL34017.1"/>
    </source>
</evidence>
<dbReference type="InterPro" id="IPR015032">
    <property type="entry name" value="ThsB__TIR-like_domain"/>
</dbReference>